<evidence type="ECO:0000259" key="1">
    <source>
        <dbReference type="PROSITE" id="PS50943"/>
    </source>
</evidence>
<dbReference type="InterPro" id="IPR010982">
    <property type="entry name" value="Lambda_DNA-bd_dom_sf"/>
</dbReference>
<sequence>MHDERTGRTPESASAELRRRLEAGLVSARLNKSQLAGQAGLSRGTVQEAFKAGARVPSTFTVAALARVLKLPAAELQELRRDAAGA</sequence>
<dbReference type="Proteomes" id="UP000498740">
    <property type="component" value="Unassembled WGS sequence"/>
</dbReference>
<proteinExistence type="predicted"/>
<dbReference type="SMART" id="SM00530">
    <property type="entry name" value="HTH_XRE"/>
    <property type="match status" value="1"/>
</dbReference>
<dbReference type="SUPFAM" id="SSF47413">
    <property type="entry name" value="lambda repressor-like DNA-binding domains"/>
    <property type="match status" value="1"/>
</dbReference>
<dbReference type="AlphaFoldDB" id="A0A7J0D4R6"/>
<protein>
    <recommendedName>
        <fullName evidence="1">HTH cro/C1-type domain-containing protein</fullName>
    </recommendedName>
</protein>
<gene>
    <name evidence="2" type="ORF">Smic_82890</name>
</gene>
<dbReference type="GO" id="GO:0003677">
    <property type="term" value="F:DNA binding"/>
    <property type="evidence" value="ECO:0007669"/>
    <property type="project" value="InterPro"/>
</dbReference>
<evidence type="ECO:0000313" key="3">
    <source>
        <dbReference type="Proteomes" id="UP000498740"/>
    </source>
</evidence>
<accession>A0A7J0D4R6</accession>
<feature type="domain" description="HTH cro/C1-type" evidence="1">
    <location>
        <begin position="27"/>
        <end position="76"/>
    </location>
</feature>
<dbReference type="EMBL" id="BLWD01000003">
    <property type="protein sequence ID" value="GFN09733.1"/>
    <property type="molecule type" value="Genomic_DNA"/>
</dbReference>
<dbReference type="InterPro" id="IPR001387">
    <property type="entry name" value="Cro/C1-type_HTH"/>
</dbReference>
<reference evidence="2 3" key="1">
    <citation type="submission" date="2020-05" db="EMBL/GenBank/DDBJ databases">
        <title>Whole genome shotgun sequence of Streptomyces microflavus NBRC 13062.</title>
        <authorList>
            <person name="Komaki H."/>
            <person name="Tamura T."/>
        </authorList>
    </citation>
    <scope>NUCLEOTIDE SEQUENCE [LARGE SCALE GENOMIC DNA]</scope>
    <source>
        <strain evidence="2 3">NBRC 13062</strain>
    </source>
</reference>
<dbReference type="Gene3D" id="1.10.260.40">
    <property type="entry name" value="lambda repressor-like DNA-binding domains"/>
    <property type="match status" value="1"/>
</dbReference>
<name>A0A7J0D4R6_STRMI</name>
<dbReference type="PROSITE" id="PS50943">
    <property type="entry name" value="HTH_CROC1"/>
    <property type="match status" value="1"/>
</dbReference>
<organism evidence="2 3">
    <name type="scientific">Streptomyces microflavus</name>
    <name type="common">Streptomyces lipmanii</name>
    <dbReference type="NCBI Taxonomy" id="1919"/>
    <lineage>
        <taxon>Bacteria</taxon>
        <taxon>Bacillati</taxon>
        <taxon>Actinomycetota</taxon>
        <taxon>Actinomycetes</taxon>
        <taxon>Kitasatosporales</taxon>
        <taxon>Streptomycetaceae</taxon>
        <taxon>Streptomyces</taxon>
    </lineage>
</organism>
<comment type="caution">
    <text evidence="2">The sequence shown here is derived from an EMBL/GenBank/DDBJ whole genome shotgun (WGS) entry which is preliminary data.</text>
</comment>
<evidence type="ECO:0000313" key="2">
    <source>
        <dbReference type="EMBL" id="GFN09733.1"/>
    </source>
</evidence>